<gene>
    <name evidence="2" type="ORF">chiPu_0013510</name>
</gene>
<evidence type="ECO:0000313" key="2">
    <source>
        <dbReference type="EMBL" id="GCC35030.1"/>
    </source>
</evidence>
<feature type="compositionally biased region" description="Basic and acidic residues" evidence="1">
    <location>
        <begin position="11"/>
        <end position="28"/>
    </location>
</feature>
<keyword evidence="3" id="KW-1185">Reference proteome</keyword>
<evidence type="ECO:0000313" key="3">
    <source>
        <dbReference type="Proteomes" id="UP000287033"/>
    </source>
</evidence>
<dbReference type="EMBL" id="BEZZ01000658">
    <property type="protein sequence ID" value="GCC35030.1"/>
    <property type="molecule type" value="Genomic_DNA"/>
</dbReference>
<name>A0A401SXD5_CHIPU</name>
<organism evidence="2 3">
    <name type="scientific">Chiloscyllium punctatum</name>
    <name type="common">Brownbanded bambooshark</name>
    <name type="synonym">Hemiscyllium punctatum</name>
    <dbReference type="NCBI Taxonomy" id="137246"/>
    <lineage>
        <taxon>Eukaryota</taxon>
        <taxon>Metazoa</taxon>
        <taxon>Chordata</taxon>
        <taxon>Craniata</taxon>
        <taxon>Vertebrata</taxon>
        <taxon>Chondrichthyes</taxon>
        <taxon>Elasmobranchii</taxon>
        <taxon>Galeomorphii</taxon>
        <taxon>Galeoidea</taxon>
        <taxon>Orectolobiformes</taxon>
        <taxon>Hemiscylliidae</taxon>
        <taxon>Chiloscyllium</taxon>
    </lineage>
</organism>
<accession>A0A401SXD5</accession>
<proteinExistence type="predicted"/>
<evidence type="ECO:0000256" key="1">
    <source>
        <dbReference type="SAM" id="MobiDB-lite"/>
    </source>
</evidence>
<sequence length="98" mass="10815">MADSPTVGKHVRGDREPVADASAREQRARRVSQYAGWPETGTQEQARRKAAQGSPVGTWGDWELGGRRPAWKKAGLGRFSQDSRWPETGRPTTVLQEG</sequence>
<comment type="caution">
    <text evidence="2">The sequence shown here is derived from an EMBL/GenBank/DDBJ whole genome shotgun (WGS) entry which is preliminary data.</text>
</comment>
<reference evidence="2 3" key="1">
    <citation type="journal article" date="2018" name="Nat. Ecol. Evol.">
        <title>Shark genomes provide insights into elasmobranch evolution and the origin of vertebrates.</title>
        <authorList>
            <person name="Hara Y"/>
            <person name="Yamaguchi K"/>
            <person name="Onimaru K"/>
            <person name="Kadota M"/>
            <person name="Koyanagi M"/>
            <person name="Keeley SD"/>
            <person name="Tatsumi K"/>
            <person name="Tanaka K"/>
            <person name="Motone F"/>
            <person name="Kageyama Y"/>
            <person name="Nozu R"/>
            <person name="Adachi N"/>
            <person name="Nishimura O"/>
            <person name="Nakagawa R"/>
            <person name="Tanegashima C"/>
            <person name="Kiyatake I"/>
            <person name="Matsumoto R"/>
            <person name="Murakumo K"/>
            <person name="Nishida K"/>
            <person name="Terakita A"/>
            <person name="Kuratani S"/>
            <person name="Sato K"/>
            <person name="Hyodo S Kuraku.S."/>
        </authorList>
    </citation>
    <scope>NUCLEOTIDE SEQUENCE [LARGE SCALE GENOMIC DNA]</scope>
</reference>
<dbReference type="Proteomes" id="UP000287033">
    <property type="component" value="Unassembled WGS sequence"/>
</dbReference>
<dbReference type="AlphaFoldDB" id="A0A401SXD5"/>
<feature type="region of interest" description="Disordered" evidence="1">
    <location>
        <begin position="1"/>
        <end position="98"/>
    </location>
</feature>
<protein>
    <submittedName>
        <fullName evidence="2">Uncharacterized protein</fullName>
    </submittedName>
</protein>